<name>A0AAD6UKB6_9AGAR</name>
<reference evidence="1" key="1">
    <citation type="submission" date="2023-03" db="EMBL/GenBank/DDBJ databases">
        <title>Massive genome expansion in bonnet fungi (Mycena s.s.) driven by repeated elements and novel gene families across ecological guilds.</title>
        <authorList>
            <consortium name="Lawrence Berkeley National Laboratory"/>
            <person name="Harder C.B."/>
            <person name="Miyauchi S."/>
            <person name="Viragh M."/>
            <person name="Kuo A."/>
            <person name="Thoen E."/>
            <person name="Andreopoulos B."/>
            <person name="Lu D."/>
            <person name="Skrede I."/>
            <person name="Drula E."/>
            <person name="Henrissat B."/>
            <person name="Morin E."/>
            <person name="Kohler A."/>
            <person name="Barry K."/>
            <person name="LaButti K."/>
            <person name="Morin E."/>
            <person name="Salamov A."/>
            <person name="Lipzen A."/>
            <person name="Mereny Z."/>
            <person name="Hegedus B."/>
            <person name="Baldrian P."/>
            <person name="Stursova M."/>
            <person name="Weitz H."/>
            <person name="Taylor A."/>
            <person name="Grigoriev I.V."/>
            <person name="Nagy L.G."/>
            <person name="Martin F."/>
            <person name="Kauserud H."/>
        </authorList>
    </citation>
    <scope>NUCLEOTIDE SEQUENCE</scope>
    <source>
        <strain evidence="1">9144</strain>
    </source>
</reference>
<evidence type="ECO:0000313" key="2">
    <source>
        <dbReference type="Proteomes" id="UP001219525"/>
    </source>
</evidence>
<sequence length="196" mass="21546">MAHLVLRELYPLHHMDREAFVDRESGIVNSFCAWNDGFGLGEIIEIIGHGESAALPIQTAAVLLCTAADCLPALLWAYNCRNLPRSAASLQLLQTAATILSLLLLHAQRTTSSALALSFCYDPQCTIAASSLLNLRTLVRRFRINHLLPGSLHHHNTWFSGLDSRLFITAKDTGVDTPITTTNTFSNEFSLSTEPE</sequence>
<dbReference type="EMBL" id="JARJCW010000180">
    <property type="protein sequence ID" value="KAJ7189379.1"/>
    <property type="molecule type" value="Genomic_DNA"/>
</dbReference>
<dbReference type="Proteomes" id="UP001219525">
    <property type="component" value="Unassembled WGS sequence"/>
</dbReference>
<evidence type="ECO:0000313" key="1">
    <source>
        <dbReference type="EMBL" id="KAJ7189379.1"/>
    </source>
</evidence>
<comment type="caution">
    <text evidence="1">The sequence shown here is derived from an EMBL/GenBank/DDBJ whole genome shotgun (WGS) entry which is preliminary data.</text>
</comment>
<accession>A0AAD6UKB6</accession>
<dbReference type="AlphaFoldDB" id="A0AAD6UKB6"/>
<organism evidence="1 2">
    <name type="scientific">Mycena pura</name>
    <dbReference type="NCBI Taxonomy" id="153505"/>
    <lineage>
        <taxon>Eukaryota</taxon>
        <taxon>Fungi</taxon>
        <taxon>Dikarya</taxon>
        <taxon>Basidiomycota</taxon>
        <taxon>Agaricomycotina</taxon>
        <taxon>Agaricomycetes</taxon>
        <taxon>Agaricomycetidae</taxon>
        <taxon>Agaricales</taxon>
        <taxon>Marasmiineae</taxon>
        <taxon>Mycenaceae</taxon>
        <taxon>Mycena</taxon>
    </lineage>
</organism>
<proteinExistence type="predicted"/>
<protein>
    <submittedName>
        <fullName evidence="1">Uncharacterized protein</fullName>
    </submittedName>
</protein>
<gene>
    <name evidence="1" type="ORF">GGX14DRAFT_408889</name>
</gene>
<keyword evidence="2" id="KW-1185">Reference proteome</keyword>